<reference evidence="3 4" key="1">
    <citation type="submission" date="2024-03" db="EMBL/GenBank/DDBJ databases">
        <title>The genome assembly and annotation of the cricket Gryllus longicercus Weissman &amp; Gray.</title>
        <authorList>
            <person name="Szrajer S."/>
            <person name="Gray D."/>
            <person name="Ylla G."/>
        </authorList>
    </citation>
    <scope>NUCLEOTIDE SEQUENCE [LARGE SCALE GENOMIC DNA]</scope>
    <source>
        <strain evidence="3">DAG 2021-001</strain>
        <tissue evidence="3">Whole body minus gut</tissue>
    </source>
</reference>
<evidence type="ECO:0000256" key="1">
    <source>
        <dbReference type="SAM" id="Coils"/>
    </source>
</evidence>
<comment type="caution">
    <text evidence="3">The sequence shown here is derived from an EMBL/GenBank/DDBJ whole genome shotgun (WGS) entry which is preliminary data.</text>
</comment>
<dbReference type="EMBL" id="JAZDUA010000068">
    <property type="protein sequence ID" value="KAK7869844.1"/>
    <property type="molecule type" value="Genomic_DNA"/>
</dbReference>
<evidence type="ECO:0000313" key="4">
    <source>
        <dbReference type="Proteomes" id="UP001378592"/>
    </source>
</evidence>
<protein>
    <submittedName>
        <fullName evidence="3">Uncharacterized protein</fullName>
    </submittedName>
</protein>
<sequence>MAERFMEARDLMGVDPERRGSEHDVEKRDREAGPRPCEEGAPTEPSRMLTYPATSPCLQDVESPLKQKQEQNQAFAAQFQKVKEEIQQNVQQVQENFKQDIQLVKQEIRQNVPALAADLTSKINAVND</sequence>
<accession>A0AAN9W6G1</accession>
<organism evidence="3 4">
    <name type="scientific">Gryllus longicercus</name>
    <dbReference type="NCBI Taxonomy" id="2509291"/>
    <lineage>
        <taxon>Eukaryota</taxon>
        <taxon>Metazoa</taxon>
        <taxon>Ecdysozoa</taxon>
        <taxon>Arthropoda</taxon>
        <taxon>Hexapoda</taxon>
        <taxon>Insecta</taxon>
        <taxon>Pterygota</taxon>
        <taxon>Neoptera</taxon>
        <taxon>Polyneoptera</taxon>
        <taxon>Orthoptera</taxon>
        <taxon>Ensifera</taxon>
        <taxon>Gryllidea</taxon>
        <taxon>Grylloidea</taxon>
        <taxon>Gryllidae</taxon>
        <taxon>Gryllinae</taxon>
        <taxon>Gryllus</taxon>
    </lineage>
</organism>
<dbReference type="AlphaFoldDB" id="A0AAN9W6G1"/>
<feature type="region of interest" description="Disordered" evidence="2">
    <location>
        <begin position="1"/>
        <end position="50"/>
    </location>
</feature>
<keyword evidence="1" id="KW-0175">Coiled coil</keyword>
<dbReference type="Proteomes" id="UP001378592">
    <property type="component" value="Unassembled WGS sequence"/>
</dbReference>
<name>A0AAN9W6G1_9ORTH</name>
<feature type="compositionally biased region" description="Basic and acidic residues" evidence="2">
    <location>
        <begin position="1"/>
        <end position="38"/>
    </location>
</feature>
<evidence type="ECO:0000256" key="2">
    <source>
        <dbReference type="SAM" id="MobiDB-lite"/>
    </source>
</evidence>
<proteinExistence type="predicted"/>
<gene>
    <name evidence="3" type="ORF">R5R35_008061</name>
</gene>
<keyword evidence="4" id="KW-1185">Reference proteome</keyword>
<evidence type="ECO:0000313" key="3">
    <source>
        <dbReference type="EMBL" id="KAK7869844.1"/>
    </source>
</evidence>
<feature type="coiled-coil region" evidence="1">
    <location>
        <begin position="65"/>
        <end position="103"/>
    </location>
</feature>